<dbReference type="AlphaFoldDB" id="A0A8J6AT43"/>
<keyword evidence="2" id="KW-1185">Reference proteome</keyword>
<sequence length="388" mass="43549">MLTGSPMSYSKNYMKRKLQEDTTSFARNGQDEAPIERPAYISYLENQLERIEATCMTVDVFSSRLDQIQAQLRTHEERMMAFGQSINILQDIDTRRANAMGELHGRIMDTAEGTQVKTLIDRIRHTDGALSDVVDDMSSLKRSMEERQATIAHGTVTRETLAKAVDKVERDVADLAEARVTAMHHHLTDELNSITLQLSDLKRANSTLTAQAAKVSDAVPEMETRCTSIAQRDEEAHVDDLNRLGEVSKRACVTEQRCQAMGAQFQASLNSLQLSAAEQDNALAKLRQSVASHADAIDLIRQERFLDDETGLNRVRDLAESAETRHAREFNELQGRFEAVDLRQLENSLDDLKSGIRTAQSDVVQLKECRDGLSRTIERVGTRKTGSW</sequence>
<evidence type="ECO:0000313" key="2">
    <source>
        <dbReference type="Proteomes" id="UP000717585"/>
    </source>
</evidence>
<evidence type="ECO:0000313" key="1">
    <source>
        <dbReference type="EMBL" id="KAG9393841.1"/>
    </source>
</evidence>
<gene>
    <name evidence="1" type="ORF">J8273_4704</name>
</gene>
<reference evidence="1" key="1">
    <citation type="submission" date="2021-05" db="EMBL/GenBank/DDBJ databases">
        <title>A free-living protist that lacks canonical eukaryotic 1 DNA replication and segregation systems.</title>
        <authorList>
            <person name="Salas-Leiva D.E."/>
            <person name="Tromer E.C."/>
            <person name="Curtis B.A."/>
            <person name="Jerlstrom-Hultqvist J."/>
            <person name="Kolisko M."/>
            <person name="Yi Z."/>
            <person name="Salas-Leiva J.S."/>
            <person name="Gallot-Lavallee L."/>
            <person name="Kops G.J.P.L."/>
            <person name="Archibald J.M."/>
            <person name="Simpson A.G.B."/>
            <person name="Roger A.J."/>
        </authorList>
    </citation>
    <scope>NUCLEOTIDE SEQUENCE</scope>
    <source>
        <strain evidence="1">BICM</strain>
    </source>
</reference>
<dbReference type="OrthoDB" id="196867at2759"/>
<dbReference type="EMBL" id="JAHDYR010000020">
    <property type="protein sequence ID" value="KAG9393841.1"/>
    <property type="molecule type" value="Genomic_DNA"/>
</dbReference>
<protein>
    <submittedName>
        <fullName evidence="1">Chromosome partition protein Smc</fullName>
    </submittedName>
</protein>
<name>A0A8J6AT43_9EUKA</name>
<comment type="caution">
    <text evidence="1">The sequence shown here is derived from an EMBL/GenBank/DDBJ whole genome shotgun (WGS) entry which is preliminary data.</text>
</comment>
<accession>A0A8J6AT43</accession>
<dbReference type="Proteomes" id="UP000717585">
    <property type="component" value="Unassembled WGS sequence"/>
</dbReference>
<proteinExistence type="predicted"/>
<organism evidence="1 2">
    <name type="scientific">Carpediemonas membranifera</name>
    <dbReference type="NCBI Taxonomy" id="201153"/>
    <lineage>
        <taxon>Eukaryota</taxon>
        <taxon>Metamonada</taxon>
        <taxon>Carpediemonas-like organisms</taxon>
        <taxon>Carpediemonas</taxon>
    </lineage>
</organism>